<proteinExistence type="predicted"/>
<dbReference type="InterPro" id="IPR009057">
    <property type="entry name" value="Homeodomain-like_sf"/>
</dbReference>
<gene>
    <name evidence="3" type="ORF">EDS130_LOCUS42172</name>
</gene>
<name>A0A815SWU5_ADIRI</name>
<organism evidence="3 4">
    <name type="scientific">Adineta ricciae</name>
    <name type="common">Rotifer</name>
    <dbReference type="NCBI Taxonomy" id="249248"/>
    <lineage>
        <taxon>Eukaryota</taxon>
        <taxon>Metazoa</taxon>
        <taxon>Spiralia</taxon>
        <taxon>Gnathifera</taxon>
        <taxon>Rotifera</taxon>
        <taxon>Eurotatoria</taxon>
        <taxon>Bdelloidea</taxon>
        <taxon>Adinetida</taxon>
        <taxon>Adinetidae</taxon>
        <taxon>Adineta</taxon>
    </lineage>
</organism>
<dbReference type="SMART" id="SM00674">
    <property type="entry name" value="CENPB"/>
    <property type="match status" value="1"/>
</dbReference>
<dbReference type="InterPro" id="IPR050863">
    <property type="entry name" value="CenT-Element_Derived"/>
</dbReference>
<dbReference type="PANTHER" id="PTHR19303">
    <property type="entry name" value="TRANSPOSON"/>
    <property type="match status" value="1"/>
</dbReference>
<feature type="domain" description="HTH CENPB-type" evidence="2">
    <location>
        <begin position="63"/>
        <end position="134"/>
    </location>
</feature>
<comment type="caution">
    <text evidence="3">The sequence shown here is derived from an EMBL/GenBank/DDBJ whole genome shotgun (WGS) entry which is preliminary data.</text>
</comment>
<keyword evidence="1" id="KW-0238">DNA-binding</keyword>
<evidence type="ECO:0000313" key="3">
    <source>
        <dbReference type="EMBL" id="CAF1493516.1"/>
    </source>
</evidence>
<reference evidence="3" key="1">
    <citation type="submission" date="2021-02" db="EMBL/GenBank/DDBJ databases">
        <authorList>
            <person name="Nowell W R."/>
        </authorList>
    </citation>
    <scope>NUCLEOTIDE SEQUENCE</scope>
</reference>
<sequence length="151" mass="17183">MASNSGRRSTLLIEQKLKILEALESKKADDVAKYFNIGYSTVKKIRQNEEEIRKVVVNNGNLSRKRKRESPNEEIGEALIAWFHQMRAQNATINGPLMMGKAKQLAVTREHQESEPSHDWLERLKSRHNIKFIKVSGEQASADQAGAKKLD</sequence>
<dbReference type="EMBL" id="CAJNOJ010000597">
    <property type="protein sequence ID" value="CAF1493516.1"/>
    <property type="molecule type" value="Genomic_DNA"/>
</dbReference>
<evidence type="ECO:0000256" key="1">
    <source>
        <dbReference type="ARBA" id="ARBA00023125"/>
    </source>
</evidence>
<dbReference type="PANTHER" id="PTHR19303:SF73">
    <property type="entry name" value="PROTEIN PDC2"/>
    <property type="match status" value="1"/>
</dbReference>
<dbReference type="Pfam" id="PF03221">
    <property type="entry name" value="HTH_Tnp_Tc5"/>
    <property type="match status" value="1"/>
</dbReference>
<protein>
    <recommendedName>
        <fullName evidence="2">HTH CENPB-type domain-containing protein</fullName>
    </recommendedName>
</protein>
<dbReference type="SUPFAM" id="SSF46689">
    <property type="entry name" value="Homeodomain-like"/>
    <property type="match status" value="2"/>
</dbReference>
<dbReference type="GO" id="GO:0005634">
    <property type="term" value="C:nucleus"/>
    <property type="evidence" value="ECO:0007669"/>
    <property type="project" value="TreeGrafter"/>
</dbReference>
<evidence type="ECO:0000313" key="4">
    <source>
        <dbReference type="Proteomes" id="UP000663852"/>
    </source>
</evidence>
<dbReference type="PROSITE" id="PS51253">
    <property type="entry name" value="HTH_CENPB"/>
    <property type="match status" value="1"/>
</dbReference>
<evidence type="ECO:0000259" key="2">
    <source>
        <dbReference type="PROSITE" id="PS51253"/>
    </source>
</evidence>
<accession>A0A815SWU5</accession>
<dbReference type="OrthoDB" id="125347at2759"/>
<dbReference type="GO" id="GO:0003677">
    <property type="term" value="F:DNA binding"/>
    <property type="evidence" value="ECO:0007669"/>
    <property type="project" value="UniProtKB-KW"/>
</dbReference>
<dbReference type="Gene3D" id="1.10.10.60">
    <property type="entry name" value="Homeodomain-like"/>
    <property type="match status" value="2"/>
</dbReference>
<dbReference type="AlphaFoldDB" id="A0A815SWU5"/>
<dbReference type="Proteomes" id="UP000663852">
    <property type="component" value="Unassembled WGS sequence"/>
</dbReference>
<dbReference type="InterPro" id="IPR006600">
    <property type="entry name" value="HTH_CenpB_DNA-bd_dom"/>
</dbReference>